<accession>A0ABV1BHK9</accession>
<protein>
    <submittedName>
        <fullName evidence="5">Tyrosine-type recombinase/integrase</fullName>
    </submittedName>
</protein>
<dbReference type="InterPro" id="IPR010998">
    <property type="entry name" value="Integrase_recombinase_N"/>
</dbReference>
<evidence type="ECO:0000256" key="2">
    <source>
        <dbReference type="ARBA" id="ARBA00023125"/>
    </source>
</evidence>
<keyword evidence="2" id="KW-0238">DNA-binding</keyword>
<dbReference type="InterPro" id="IPR013762">
    <property type="entry name" value="Integrase-like_cat_sf"/>
</dbReference>
<name>A0ABV1BHK9_9FIRM</name>
<evidence type="ECO:0000256" key="1">
    <source>
        <dbReference type="ARBA" id="ARBA00008857"/>
    </source>
</evidence>
<dbReference type="PANTHER" id="PTHR30349:SF41">
    <property type="entry name" value="INTEGRASE_RECOMBINASE PROTEIN MJ0367-RELATED"/>
    <property type="match status" value="1"/>
</dbReference>
<evidence type="ECO:0000313" key="6">
    <source>
        <dbReference type="Proteomes" id="UP001473063"/>
    </source>
</evidence>
<dbReference type="Gene3D" id="1.10.443.10">
    <property type="entry name" value="Intergrase catalytic core"/>
    <property type="match status" value="1"/>
</dbReference>
<gene>
    <name evidence="5" type="ORF">WMO28_14465</name>
</gene>
<dbReference type="SUPFAM" id="SSF56349">
    <property type="entry name" value="DNA breaking-rejoining enzymes"/>
    <property type="match status" value="1"/>
</dbReference>
<dbReference type="InterPro" id="IPR002104">
    <property type="entry name" value="Integrase_catalytic"/>
</dbReference>
<organism evidence="5 6">
    <name type="scientific">Blautia aquisgranensis</name>
    <dbReference type="NCBI Taxonomy" id="3133153"/>
    <lineage>
        <taxon>Bacteria</taxon>
        <taxon>Bacillati</taxon>
        <taxon>Bacillota</taxon>
        <taxon>Clostridia</taxon>
        <taxon>Lachnospirales</taxon>
        <taxon>Lachnospiraceae</taxon>
        <taxon>Blautia</taxon>
    </lineage>
</organism>
<dbReference type="PROSITE" id="PS51898">
    <property type="entry name" value="TYR_RECOMBINASE"/>
    <property type="match status" value="1"/>
</dbReference>
<comment type="caution">
    <text evidence="5">The sequence shown here is derived from an EMBL/GenBank/DDBJ whole genome shotgun (WGS) entry which is preliminary data.</text>
</comment>
<dbReference type="InterPro" id="IPR050090">
    <property type="entry name" value="Tyrosine_recombinase_XerCD"/>
</dbReference>
<keyword evidence="6" id="KW-1185">Reference proteome</keyword>
<dbReference type="EMBL" id="JBBMEJ010000021">
    <property type="protein sequence ID" value="MEQ2372109.1"/>
    <property type="molecule type" value="Genomic_DNA"/>
</dbReference>
<sequence length="389" mass="45855">MNDLIKAEIQKKHPYSIGKGNGKDQRWRTYIPDKTKKYGRKLIVKATEEELYEWLNDFYKEKLLDNLLDKVNLEIFYHEWLKYKRLHTTASTYITRIESDWKSFYVGTPIIKIPLKKINKLTLDVWAHQLIKDYDMTRKKYVNVQVIMRQALEYAVDLDIIESNPMKGLKIDKKIFRKEQKKPDDTQVYTVDERKMMIPLAWEDYKNAVKFYELSPLALMFQFQTGLRIGELCAVKFSDIENENYIHIQRMLRRDTKEVVPHTKTDCGDRYVFLTKEAKKLIAIAKERQEKSNGKAAGYIFSLTNEPITERCITSLLKKYCSKLGILYRSSHKVRKTYGSSLLDGGVSLNTTRIMLGHSDEKTTLKYYCFDTHTEIEKMNLMENALKIS</sequence>
<reference evidence="5 6" key="1">
    <citation type="submission" date="2024-03" db="EMBL/GenBank/DDBJ databases">
        <title>Human intestinal bacterial collection.</title>
        <authorList>
            <person name="Pauvert C."/>
            <person name="Hitch T.C.A."/>
            <person name="Clavel T."/>
        </authorList>
    </citation>
    <scope>NUCLEOTIDE SEQUENCE [LARGE SCALE GENOMIC DNA]</scope>
    <source>
        <strain evidence="5 6">CLA-JM-H16</strain>
    </source>
</reference>
<dbReference type="InterPro" id="IPR011010">
    <property type="entry name" value="DNA_brk_join_enz"/>
</dbReference>
<evidence type="ECO:0000259" key="4">
    <source>
        <dbReference type="PROSITE" id="PS51898"/>
    </source>
</evidence>
<evidence type="ECO:0000256" key="3">
    <source>
        <dbReference type="ARBA" id="ARBA00023172"/>
    </source>
</evidence>
<dbReference type="Pfam" id="PF00589">
    <property type="entry name" value="Phage_integrase"/>
    <property type="match status" value="1"/>
</dbReference>
<feature type="domain" description="Tyr recombinase" evidence="4">
    <location>
        <begin position="184"/>
        <end position="383"/>
    </location>
</feature>
<dbReference type="PANTHER" id="PTHR30349">
    <property type="entry name" value="PHAGE INTEGRASE-RELATED"/>
    <property type="match status" value="1"/>
</dbReference>
<keyword evidence="3" id="KW-0233">DNA recombination</keyword>
<comment type="similarity">
    <text evidence="1">Belongs to the 'phage' integrase family.</text>
</comment>
<dbReference type="Gene3D" id="1.10.150.130">
    <property type="match status" value="1"/>
</dbReference>
<dbReference type="Proteomes" id="UP001473063">
    <property type="component" value="Unassembled WGS sequence"/>
</dbReference>
<dbReference type="CDD" id="cd01189">
    <property type="entry name" value="INT_ICEBs1_C_like"/>
    <property type="match status" value="1"/>
</dbReference>
<proteinExistence type="inferred from homology"/>
<dbReference type="RefSeq" id="WP_349057448.1">
    <property type="nucleotide sequence ID" value="NZ_JBBMEJ010000021.1"/>
</dbReference>
<evidence type="ECO:0000313" key="5">
    <source>
        <dbReference type="EMBL" id="MEQ2372109.1"/>
    </source>
</evidence>